<dbReference type="Pfam" id="PF01476">
    <property type="entry name" value="LysM"/>
    <property type="match status" value="1"/>
</dbReference>
<reference evidence="2 3" key="1">
    <citation type="submission" date="2019-05" db="EMBL/GenBank/DDBJ databases">
        <title>Psychrobacillus vulpis sp. nov., a new species isolated from feces of a red fox that inhabits in The Tablas de Daimiel Natural Park, Albacete, Spain.</title>
        <authorList>
            <person name="Rodriguez M."/>
            <person name="Reina J.C."/>
            <person name="Bejar V."/>
            <person name="Llamas I."/>
        </authorList>
    </citation>
    <scope>NUCLEOTIDE SEQUENCE [LARGE SCALE GENOMIC DNA]</scope>
    <source>
        <strain evidence="2 3">NHI-2</strain>
    </source>
</reference>
<dbReference type="Proteomes" id="UP000318937">
    <property type="component" value="Unassembled WGS sequence"/>
</dbReference>
<evidence type="ECO:0000259" key="1">
    <source>
        <dbReference type="SMART" id="SM00257"/>
    </source>
</evidence>
<dbReference type="InterPro" id="IPR018392">
    <property type="entry name" value="LysM"/>
</dbReference>
<protein>
    <submittedName>
        <fullName evidence="2">LysM peptidoglycan-binding domain-containing protein</fullName>
    </submittedName>
</protein>
<dbReference type="OrthoDB" id="2679564at2"/>
<dbReference type="SMART" id="SM00257">
    <property type="entry name" value="LysM"/>
    <property type="match status" value="1"/>
</dbReference>
<dbReference type="EMBL" id="VDGG01000033">
    <property type="protein sequence ID" value="TQR10943.1"/>
    <property type="molecule type" value="Genomic_DNA"/>
</dbReference>
<dbReference type="AlphaFoldDB" id="A0A544T0F5"/>
<dbReference type="SUPFAM" id="SSF54106">
    <property type="entry name" value="LysM domain"/>
    <property type="match status" value="1"/>
</dbReference>
<dbReference type="InterPro" id="IPR036779">
    <property type="entry name" value="LysM_dom_sf"/>
</dbReference>
<evidence type="ECO:0000313" key="2">
    <source>
        <dbReference type="EMBL" id="TQR10943.1"/>
    </source>
</evidence>
<keyword evidence="3" id="KW-1185">Reference proteome</keyword>
<organism evidence="2 3">
    <name type="scientific">Psychrobacillus soli</name>
    <dbReference type="NCBI Taxonomy" id="1543965"/>
    <lineage>
        <taxon>Bacteria</taxon>
        <taxon>Bacillati</taxon>
        <taxon>Bacillota</taxon>
        <taxon>Bacilli</taxon>
        <taxon>Bacillales</taxon>
        <taxon>Bacillaceae</taxon>
        <taxon>Psychrobacillus</taxon>
    </lineage>
</organism>
<evidence type="ECO:0000313" key="3">
    <source>
        <dbReference type="Proteomes" id="UP000318937"/>
    </source>
</evidence>
<sequence length="105" mass="12081">MNWMKENYFITLFLGLSVAFLMTFIISNTLSTEQQYQIKIEHGDSLWELANKFATNEPKEAWINTVMVMNNLQTSHIKAGDMLVIPEVKEDFHLDHGTEIASDSN</sequence>
<accession>A0A544T0F5</accession>
<comment type="caution">
    <text evidence="2">The sequence shown here is derived from an EMBL/GenBank/DDBJ whole genome shotgun (WGS) entry which is preliminary data.</text>
</comment>
<feature type="domain" description="LysM" evidence="1">
    <location>
        <begin position="37"/>
        <end position="86"/>
    </location>
</feature>
<dbReference type="Gene3D" id="3.10.350.10">
    <property type="entry name" value="LysM domain"/>
    <property type="match status" value="1"/>
</dbReference>
<gene>
    <name evidence="2" type="ORF">FG383_14570</name>
</gene>
<name>A0A544T0F5_9BACI</name>
<proteinExistence type="predicted"/>